<reference evidence="1 2" key="1">
    <citation type="submission" date="2020-05" db="EMBL/GenBank/DDBJ databases">
        <title>Complete closed genome sequence of Defluviicoccus vanus.</title>
        <authorList>
            <person name="Bessarab I."/>
            <person name="Arumugam K."/>
            <person name="Maszenan A.M."/>
            <person name="Seviour R.J."/>
            <person name="Williams R.B."/>
        </authorList>
    </citation>
    <scope>NUCLEOTIDE SEQUENCE [LARGE SCALE GENOMIC DNA]</scope>
    <source>
        <strain evidence="1 2">Ben 114</strain>
        <plasmid evidence="1 2">unnamed</plasmid>
    </source>
</reference>
<geneLocation type="plasmid" evidence="1 2">
    <name>unnamed</name>
</geneLocation>
<dbReference type="Proteomes" id="UP000516369">
    <property type="component" value="Plasmid unnamed"/>
</dbReference>
<dbReference type="KEGG" id="dvn:HQ394_19250"/>
<proteinExistence type="predicted"/>
<keyword evidence="2" id="KW-1185">Reference proteome</keyword>
<accession>A0A7H1N6Y8</accession>
<dbReference type="EMBL" id="CP053924">
    <property type="protein sequence ID" value="QNT71474.1"/>
    <property type="molecule type" value="Genomic_DNA"/>
</dbReference>
<sequence>MGGCQIKSSAESVRAYRQRLNASGGQEVLFQLPKATVELIDEIKERQGLRSRSQALLQLIELGREAIRQTA</sequence>
<evidence type="ECO:0000313" key="2">
    <source>
        <dbReference type="Proteomes" id="UP000516369"/>
    </source>
</evidence>
<organism evidence="1 2">
    <name type="scientific">Defluviicoccus vanus</name>
    <dbReference type="NCBI Taxonomy" id="111831"/>
    <lineage>
        <taxon>Bacteria</taxon>
        <taxon>Pseudomonadati</taxon>
        <taxon>Pseudomonadota</taxon>
        <taxon>Alphaproteobacteria</taxon>
        <taxon>Rhodospirillales</taxon>
        <taxon>Rhodospirillaceae</taxon>
        <taxon>Defluviicoccus</taxon>
    </lineage>
</organism>
<dbReference type="AlphaFoldDB" id="A0A7H1N6Y8"/>
<evidence type="ECO:0000313" key="1">
    <source>
        <dbReference type="EMBL" id="QNT71474.1"/>
    </source>
</evidence>
<protein>
    <submittedName>
        <fullName evidence="1">Ribbon-helix-helix protein, CopG family</fullName>
    </submittedName>
</protein>
<gene>
    <name evidence="1" type="ORF">HQ394_19250</name>
</gene>
<dbReference type="RefSeq" id="WP_190263490.1">
    <property type="nucleotide sequence ID" value="NZ_CP053924.1"/>
</dbReference>
<name>A0A7H1N6Y8_9PROT</name>
<keyword evidence="1" id="KW-0614">Plasmid</keyword>